<reference evidence="2" key="1">
    <citation type="submission" date="2020-11" db="EMBL/GenBank/DDBJ databases">
        <authorList>
            <consortium name="DOE Joint Genome Institute"/>
            <person name="Ahrendt S."/>
            <person name="Riley R."/>
            <person name="Andreopoulos W."/>
            <person name="Labutti K."/>
            <person name="Pangilinan J."/>
            <person name="Ruiz-Duenas F.J."/>
            <person name="Barrasa J.M."/>
            <person name="Sanchez-Garcia M."/>
            <person name="Camarero S."/>
            <person name="Miyauchi S."/>
            <person name="Serrano A."/>
            <person name="Linde D."/>
            <person name="Babiker R."/>
            <person name="Drula E."/>
            <person name="Ayuso-Fernandez I."/>
            <person name="Pacheco R."/>
            <person name="Padilla G."/>
            <person name="Ferreira P."/>
            <person name="Barriuso J."/>
            <person name="Kellner H."/>
            <person name="Castanera R."/>
            <person name="Alfaro M."/>
            <person name="Ramirez L."/>
            <person name="Pisabarro A.G."/>
            <person name="Kuo A."/>
            <person name="Tritt A."/>
            <person name="Lipzen A."/>
            <person name="He G."/>
            <person name="Yan M."/>
            <person name="Ng V."/>
            <person name="Cullen D."/>
            <person name="Martin F."/>
            <person name="Rosso M.-N."/>
            <person name="Henrissat B."/>
            <person name="Hibbett D."/>
            <person name="Martinez A.T."/>
            <person name="Grigoriev I.V."/>
        </authorList>
    </citation>
    <scope>NUCLEOTIDE SEQUENCE</scope>
    <source>
        <strain evidence="2">AH 40177</strain>
    </source>
</reference>
<comment type="caution">
    <text evidence="2">The sequence shown here is derived from an EMBL/GenBank/DDBJ whole genome shotgun (WGS) entry which is preliminary data.</text>
</comment>
<gene>
    <name evidence="2" type="ORF">BDP27DRAFT_1367208</name>
</gene>
<accession>A0A9P5U2Y2</accession>
<evidence type="ECO:0000313" key="2">
    <source>
        <dbReference type="EMBL" id="KAF9064381.1"/>
    </source>
</evidence>
<name>A0A9P5U2Y2_9AGAR</name>
<evidence type="ECO:0000256" key="1">
    <source>
        <dbReference type="SAM" id="MobiDB-lite"/>
    </source>
</evidence>
<proteinExistence type="predicted"/>
<feature type="region of interest" description="Disordered" evidence="1">
    <location>
        <begin position="93"/>
        <end position="113"/>
    </location>
</feature>
<dbReference type="EMBL" id="JADNRY010000124">
    <property type="protein sequence ID" value="KAF9064381.1"/>
    <property type="molecule type" value="Genomic_DNA"/>
</dbReference>
<feature type="region of interest" description="Disordered" evidence="1">
    <location>
        <begin position="37"/>
        <end position="79"/>
    </location>
</feature>
<organism evidence="2 3">
    <name type="scientific">Rhodocollybia butyracea</name>
    <dbReference type="NCBI Taxonomy" id="206335"/>
    <lineage>
        <taxon>Eukaryota</taxon>
        <taxon>Fungi</taxon>
        <taxon>Dikarya</taxon>
        <taxon>Basidiomycota</taxon>
        <taxon>Agaricomycotina</taxon>
        <taxon>Agaricomycetes</taxon>
        <taxon>Agaricomycetidae</taxon>
        <taxon>Agaricales</taxon>
        <taxon>Marasmiineae</taxon>
        <taxon>Omphalotaceae</taxon>
        <taxon>Rhodocollybia</taxon>
    </lineage>
</organism>
<dbReference type="Proteomes" id="UP000772434">
    <property type="component" value="Unassembled WGS sequence"/>
</dbReference>
<sequence length="113" mass="11854">MPQFSLGLTFDTEEKYQHFLDNIIRVDSVPKTPVCAKPTGSTTLSSKVPAPAPGNTSSAASLFDNVPPPTTAPAPVLSPTVVDEEMVDQLEVKGEGQASETVEATKVADTTIP</sequence>
<keyword evidence="3" id="KW-1185">Reference proteome</keyword>
<evidence type="ECO:0000313" key="3">
    <source>
        <dbReference type="Proteomes" id="UP000772434"/>
    </source>
</evidence>
<dbReference type="AlphaFoldDB" id="A0A9P5U2Y2"/>
<protein>
    <submittedName>
        <fullName evidence="2">Uncharacterized protein</fullName>
    </submittedName>
</protein>